<evidence type="ECO:0000313" key="3">
    <source>
        <dbReference type="Proteomes" id="UP001299876"/>
    </source>
</evidence>
<protein>
    <submittedName>
        <fullName evidence="2">EAL domain-containing protein</fullName>
    </submittedName>
</protein>
<organism evidence="2 3">
    <name type="scientific">Pseudomonas violetae</name>
    <dbReference type="NCBI Taxonomy" id="2915813"/>
    <lineage>
        <taxon>Bacteria</taxon>
        <taxon>Pseudomonadati</taxon>
        <taxon>Pseudomonadota</taxon>
        <taxon>Gammaproteobacteria</taxon>
        <taxon>Pseudomonadales</taxon>
        <taxon>Pseudomonadaceae</taxon>
        <taxon>Pseudomonas</taxon>
    </lineage>
</organism>
<dbReference type="InterPro" id="IPR050706">
    <property type="entry name" value="Cyclic-di-GMP_PDE-like"/>
</dbReference>
<evidence type="ECO:0000313" key="2">
    <source>
        <dbReference type="EMBL" id="MCK1788712.1"/>
    </source>
</evidence>
<dbReference type="EMBL" id="JAKNRW010000001">
    <property type="protein sequence ID" value="MCK1788712.1"/>
    <property type="molecule type" value="Genomic_DNA"/>
</dbReference>
<sequence length="256" mass="27889">MSQSSLSEATARMQVHSAASRFSLVYQPVISIAAGKRSVVAFESLLRINGLGAGEGTVQFITKAESDGSIVAVDRWVLSQVIALTRARPRLSVWLNTSQLSIAHPTFVTDALAAMKAGQVVGQVSFEMTETADADEKILAKRLEDMKVQALTVMLDDVTDGFAKRGLLLSESVAGCKLSRQTTVALLESERVRAEVQQLVKVCRRLGKRIVLEGIETTDELRLAMDLDITLCQGYYFCKPASPANLLQYPQMRPVG</sequence>
<accession>A0ABT0ET90</accession>
<dbReference type="PANTHER" id="PTHR33121">
    <property type="entry name" value="CYCLIC DI-GMP PHOSPHODIESTERASE PDEF"/>
    <property type="match status" value="1"/>
</dbReference>
<keyword evidence="3" id="KW-1185">Reference proteome</keyword>
<dbReference type="RefSeq" id="WP_247285722.1">
    <property type="nucleotide sequence ID" value="NZ_JAKNRW010000001.1"/>
</dbReference>
<evidence type="ECO:0000259" key="1">
    <source>
        <dbReference type="PROSITE" id="PS50883"/>
    </source>
</evidence>
<dbReference type="Proteomes" id="UP001299876">
    <property type="component" value="Unassembled WGS sequence"/>
</dbReference>
<dbReference type="Pfam" id="PF00563">
    <property type="entry name" value="EAL"/>
    <property type="match status" value="1"/>
</dbReference>
<gene>
    <name evidence="2" type="ORF">L9059_00595</name>
</gene>
<dbReference type="SMART" id="SM00052">
    <property type="entry name" value="EAL"/>
    <property type="match status" value="1"/>
</dbReference>
<dbReference type="PANTHER" id="PTHR33121:SF70">
    <property type="entry name" value="SIGNALING PROTEIN YKOW"/>
    <property type="match status" value="1"/>
</dbReference>
<dbReference type="CDD" id="cd01948">
    <property type="entry name" value="EAL"/>
    <property type="match status" value="1"/>
</dbReference>
<reference evidence="2 3" key="1">
    <citation type="submission" date="2022-02" db="EMBL/GenBank/DDBJ databases">
        <title>Comparative genomics of the first Antarctic Pseudomonas spp. capable of biotransforming 2,4,6-Trinitrotoluene.</title>
        <authorList>
            <person name="Cabrera M.A."/>
            <person name="Marquez S.L."/>
            <person name="Perez-Donoso J.M."/>
        </authorList>
    </citation>
    <scope>NUCLEOTIDE SEQUENCE [LARGE SCALE GENOMIC DNA]</scope>
    <source>
        <strain evidence="2 3">TNT19</strain>
    </source>
</reference>
<dbReference type="PROSITE" id="PS50883">
    <property type="entry name" value="EAL"/>
    <property type="match status" value="1"/>
</dbReference>
<dbReference type="InterPro" id="IPR035919">
    <property type="entry name" value="EAL_sf"/>
</dbReference>
<comment type="caution">
    <text evidence="2">The sequence shown here is derived from an EMBL/GenBank/DDBJ whole genome shotgun (WGS) entry which is preliminary data.</text>
</comment>
<proteinExistence type="predicted"/>
<name>A0ABT0ET90_9PSED</name>
<feature type="domain" description="EAL" evidence="1">
    <location>
        <begin position="1"/>
        <end position="254"/>
    </location>
</feature>
<dbReference type="InterPro" id="IPR001633">
    <property type="entry name" value="EAL_dom"/>
</dbReference>
<dbReference type="SUPFAM" id="SSF141868">
    <property type="entry name" value="EAL domain-like"/>
    <property type="match status" value="1"/>
</dbReference>
<dbReference type="Gene3D" id="3.20.20.450">
    <property type="entry name" value="EAL domain"/>
    <property type="match status" value="1"/>
</dbReference>